<proteinExistence type="predicted"/>
<evidence type="ECO:0000313" key="1">
    <source>
        <dbReference type="EMBL" id="TDP57471.1"/>
    </source>
</evidence>
<comment type="caution">
    <text evidence="1">The sequence shown here is derived from an EMBL/GenBank/DDBJ whole genome shotgun (WGS) entry which is preliminary data.</text>
</comment>
<keyword evidence="2" id="KW-1185">Reference proteome</keyword>
<dbReference type="AlphaFoldDB" id="A0A4R6Q5F3"/>
<dbReference type="OrthoDB" id="1779220at2"/>
<evidence type="ECO:0000313" key="2">
    <source>
        <dbReference type="Proteomes" id="UP000295500"/>
    </source>
</evidence>
<organism evidence="1 2">
    <name type="scientific">Aminicella lysinilytica</name>
    <dbReference type="NCBI Taxonomy" id="433323"/>
    <lineage>
        <taxon>Bacteria</taxon>
        <taxon>Bacillati</taxon>
        <taxon>Bacillota</taxon>
        <taxon>Clostridia</taxon>
        <taxon>Peptostreptococcales</taxon>
        <taxon>Anaerovoracaceae</taxon>
        <taxon>Aminicella</taxon>
    </lineage>
</organism>
<sequence length="177" mass="20239">MNDHIEVNYKSGDIEEFHKELINRSLCGLFLPGNVLECQGATIITYSTKDYLPVTAVEALDVCRALDMISCLMAAMMEAERRYFFLGEYSMEPEHIYVSMEGSQVCLIYRKAEYADEKQVYEKLIDLIEILKTKLVNGGESYLDTAAGYLRRGKSSPGVVRHRIEELSREARACRFE</sequence>
<reference evidence="1 2" key="1">
    <citation type="submission" date="2019-03" db="EMBL/GenBank/DDBJ databases">
        <title>Genomic Encyclopedia of Type Strains, Phase IV (KMG-IV): sequencing the most valuable type-strain genomes for metagenomic binning, comparative biology and taxonomic classification.</title>
        <authorList>
            <person name="Goeker M."/>
        </authorList>
    </citation>
    <scope>NUCLEOTIDE SEQUENCE [LARGE SCALE GENOMIC DNA]</scope>
    <source>
        <strain evidence="1 2">DSM 28287</strain>
    </source>
</reference>
<accession>A0A4R6Q5F3</accession>
<dbReference type="EMBL" id="SNXO01000012">
    <property type="protein sequence ID" value="TDP57471.1"/>
    <property type="molecule type" value="Genomic_DNA"/>
</dbReference>
<dbReference type="RefSeq" id="WP_133528212.1">
    <property type="nucleotide sequence ID" value="NZ_CALCQM010000012.1"/>
</dbReference>
<gene>
    <name evidence="1" type="ORF">EV211_11221</name>
</gene>
<protein>
    <submittedName>
        <fullName evidence="1">Uncharacterized protein</fullName>
    </submittedName>
</protein>
<name>A0A4R6Q5F3_9FIRM</name>
<dbReference type="Proteomes" id="UP000295500">
    <property type="component" value="Unassembled WGS sequence"/>
</dbReference>